<gene>
    <name evidence="9" type="primary">fixL_7</name>
    <name evidence="9" type="ORF">TBK1r_37280</name>
</gene>
<evidence type="ECO:0000256" key="2">
    <source>
        <dbReference type="ARBA" id="ARBA00012438"/>
    </source>
</evidence>
<dbReference type="PROSITE" id="PS50113">
    <property type="entry name" value="PAC"/>
    <property type="match status" value="2"/>
</dbReference>
<dbReference type="InterPro" id="IPR000700">
    <property type="entry name" value="PAS-assoc_C"/>
</dbReference>
<dbReference type="Pfam" id="PF00512">
    <property type="entry name" value="HisKA"/>
    <property type="match status" value="1"/>
</dbReference>
<dbReference type="InterPro" id="IPR005467">
    <property type="entry name" value="His_kinase_dom"/>
</dbReference>
<organism evidence="9 10">
    <name type="scientific">Stieleria magnilauensis</name>
    <dbReference type="NCBI Taxonomy" id="2527963"/>
    <lineage>
        <taxon>Bacteria</taxon>
        <taxon>Pseudomonadati</taxon>
        <taxon>Planctomycetota</taxon>
        <taxon>Planctomycetia</taxon>
        <taxon>Pirellulales</taxon>
        <taxon>Pirellulaceae</taxon>
        <taxon>Stieleria</taxon>
    </lineage>
</organism>
<dbReference type="InterPro" id="IPR000014">
    <property type="entry name" value="PAS"/>
</dbReference>
<dbReference type="PANTHER" id="PTHR43065:SF42">
    <property type="entry name" value="TWO-COMPONENT SENSOR PPRA"/>
    <property type="match status" value="1"/>
</dbReference>
<dbReference type="GO" id="GO:0004673">
    <property type="term" value="F:protein histidine kinase activity"/>
    <property type="evidence" value="ECO:0007669"/>
    <property type="project" value="UniProtKB-EC"/>
</dbReference>
<dbReference type="InterPro" id="IPR003594">
    <property type="entry name" value="HATPase_dom"/>
</dbReference>
<reference evidence="9 10" key="1">
    <citation type="submission" date="2019-02" db="EMBL/GenBank/DDBJ databases">
        <title>Deep-cultivation of Planctomycetes and their phenomic and genomic characterization uncovers novel biology.</title>
        <authorList>
            <person name="Wiegand S."/>
            <person name="Jogler M."/>
            <person name="Boedeker C."/>
            <person name="Pinto D."/>
            <person name="Vollmers J."/>
            <person name="Rivas-Marin E."/>
            <person name="Kohn T."/>
            <person name="Peeters S.H."/>
            <person name="Heuer A."/>
            <person name="Rast P."/>
            <person name="Oberbeckmann S."/>
            <person name="Bunk B."/>
            <person name="Jeske O."/>
            <person name="Meyerdierks A."/>
            <person name="Storesund J.E."/>
            <person name="Kallscheuer N."/>
            <person name="Luecker S."/>
            <person name="Lage O.M."/>
            <person name="Pohl T."/>
            <person name="Merkel B.J."/>
            <person name="Hornburger P."/>
            <person name="Mueller R.-W."/>
            <person name="Bruemmer F."/>
            <person name="Labrenz M."/>
            <person name="Spormann A.M."/>
            <person name="Op den Camp H."/>
            <person name="Overmann J."/>
            <person name="Amann R."/>
            <person name="Jetten M.S.M."/>
            <person name="Mascher T."/>
            <person name="Medema M.H."/>
            <person name="Devos D.P."/>
            <person name="Kaster A.-K."/>
            <person name="Ovreas L."/>
            <person name="Rohde M."/>
            <person name="Galperin M.Y."/>
            <person name="Jogler C."/>
        </authorList>
    </citation>
    <scope>NUCLEOTIDE SEQUENCE [LARGE SCALE GENOMIC DNA]</scope>
    <source>
        <strain evidence="9 10">TBK1r</strain>
    </source>
</reference>
<feature type="compositionally biased region" description="Low complexity" evidence="5">
    <location>
        <begin position="542"/>
        <end position="559"/>
    </location>
</feature>
<dbReference type="InterPro" id="IPR001610">
    <property type="entry name" value="PAC"/>
</dbReference>
<keyword evidence="10" id="KW-1185">Reference proteome</keyword>
<dbReference type="EMBL" id="CP036432">
    <property type="protein sequence ID" value="QDV84776.1"/>
    <property type="molecule type" value="Genomic_DNA"/>
</dbReference>
<dbReference type="PROSITE" id="PS50112">
    <property type="entry name" value="PAS"/>
    <property type="match status" value="2"/>
</dbReference>
<dbReference type="PANTHER" id="PTHR43065">
    <property type="entry name" value="SENSOR HISTIDINE KINASE"/>
    <property type="match status" value="1"/>
</dbReference>
<evidence type="ECO:0000259" key="7">
    <source>
        <dbReference type="PROSITE" id="PS50112"/>
    </source>
</evidence>
<dbReference type="SMART" id="SM00388">
    <property type="entry name" value="HisKA"/>
    <property type="match status" value="1"/>
</dbReference>
<keyword evidence="4" id="KW-0175">Coiled coil</keyword>
<dbReference type="Pfam" id="PF08448">
    <property type="entry name" value="PAS_4"/>
    <property type="match status" value="1"/>
</dbReference>
<evidence type="ECO:0000256" key="1">
    <source>
        <dbReference type="ARBA" id="ARBA00000085"/>
    </source>
</evidence>
<dbReference type="SUPFAM" id="SSF55785">
    <property type="entry name" value="PYP-like sensor domain (PAS domain)"/>
    <property type="match status" value="2"/>
</dbReference>
<dbReference type="CDD" id="cd00082">
    <property type="entry name" value="HisKA"/>
    <property type="match status" value="1"/>
</dbReference>
<protein>
    <recommendedName>
        <fullName evidence="2">histidine kinase</fullName>
        <ecNumber evidence="2">2.7.13.3</ecNumber>
    </recommendedName>
</protein>
<comment type="catalytic activity">
    <reaction evidence="1">
        <text>ATP + protein L-histidine = ADP + protein N-phospho-L-histidine.</text>
        <dbReference type="EC" id="2.7.13.3"/>
    </reaction>
</comment>
<dbReference type="InterPro" id="IPR004358">
    <property type="entry name" value="Sig_transdc_His_kin-like_C"/>
</dbReference>
<feature type="domain" description="PAS" evidence="7">
    <location>
        <begin position="45"/>
        <end position="115"/>
    </location>
</feature>
<dbReference type="SUPFAM" id="SSF55874">
    <property type="entry name" value="ATPase domain of HSP90 chaperone/DNA topoisomerase II/histidine kinase"/>
    <property type="match status" value="1"/>
</dbReference>
<dbReference type="SMART" id="SM00387">
    <property type="entry name" value="HATPase_c"/>
    <property type="match status" value="1"/>
</dbReference>
<dbReference type="PROSITE" id="PS50109">
    <property type="entry name" value="HIS_KIN"/>
    <property type="match status" value="1"/>
</dbReference>
<name>A0ABX5XSG8_9BACT</name>
<evidence type="ECO:0000313" key="10">
    <source>
        <dbReference type="Proteomes" id="UP000318081"/>
    </source>
</evidence>
<dbReference type="SUPFAM" id="SSF47384">
    <property type="entry name" value="Homodimeric domain of signal transducing histidine kinase"/>
    <property type="match status" value="1"/>
</dbReference>
<dbReference type="Pfam" id="PF13426">
    <property type="entry name" value="PAS_9"/>
    <property type="match status" value="1"/>
</dbReference>
<feature type="domain" description="PAS" evidence="7">
    <location>
        <begin position="166"/>
        <end position="236"/>
    </location>
</feature>
<keyword evidence="9" id="KW-0808">Transferase</keyword>
<dbReference type="Gene3D" id="3.30.565.10">
    <property type="entry name" value="Histidine kinase-like ATPase, C-terminal domain"/>
    <property type="match status" value="1"/>
</dbReference>
<feature type="domain" description="Histidine kinase" evidence="6">
    <location>
        <begin position="310"/>
        <end position="524"/>
    </location>
</feature>
<keyword evidence="3" id="KW-0597">Phosphoprotein</keyword>
<feature type="domain" description="PAC" evidence="8">
    <location>
        <begin position="238"/>
        <end position="290"/>
    </location>
</feature>
<dbReference type="Gene3D" id="1.10.287.130">
    <property type="match status" value="1"/>
</dbReference>
<feature type="coiled-coil region" evidence="4">
    <location>
        <begin position="9"/>
        <end position="36"/>
    </location>
</feature>
<dbReference type="Pfam" id="PF02518">
    <property type="entry name" value="HATPase_c"/>
    <property type="match status" value="1"/>
</dbReference>
<dbReference type="SMART" id="SM00086">
    <property type="entry name" value="PAC"/>
    <property type="match status" value="2"/>
</dbReference>
<evidence type="ECO:0000256" key="5">
    <source>
        <dbReference type="SAM" id="MobiDB-lite"/>
    </source>
</evidence>
<dbReference type="InterPro" id="IPR003661">
    <property type="entry name" value="HisK_dim/P_dom"/>
</dbReference>
<evidence type="ECO:0000259" key="6">
    <source>
        <dbReference type="PROSITE" id="PS50109"/>
    </source>
</evidence>
<feature type="domain" description="PAC" evidence="8">
    <location>
        <begin position="117"/>
        <end position="169"/>
    </location>
</feature>
<evidence type="ECO:0000256" key="4">
    <source>
        <dbReference type="SAM" id="Coils"/>
    </source>
</evidence>
<dbReference type="InterPro" id="IPR036097">
    <property type="entry name" value="HisK_dim/P_sf"/>
</dbReference>
<feature type="region of interest" description="Disordered" evidence="5">
    <location>
        <begin position="521"/>
        <end position="559"/>
    </location>
</feature>
<dbReference type="InterPro" id="IPR036890">
    <property type="entry name" value="HATPase_C_sf"/>
</dbReference>
<dbReference type="InterPro" id="IPR035965">
    <property type="entry name" value="PAS-like_dom_sf"/>
</dbReference>
<accession>A0ABX5XSG8</accession>
<evidence type="ECO:0000313" key="9">
    <source>
        <dbReference type="EMBL" id="QDV84776.1"/>
    </source>
</evidence>
<sequence length="559" mass="62207">MLGGLAPKIRCHRAAMDELKNEIESLRTQLAEFESANRPGQPTTSEHYQSQLLDSVQESVIGTNLDGEVTYWGRGAQELYGYTPEEVVGKPVTFIVEPDEERVERERMRQVFETGSWKGVYQQRRKDGSRFWASTIISLVTDKSGNPTGFIGIDIDITDQKRANEELDQLNLAIENAMQGISRLDREGRFIMVKPQYAEMLGYQPEELLGQSWTVTVPEDGVPLAREGYETMLREGRATLECRARRKDGSVFFKQLLLVKTFDARGEHDGHYCFMSDVTQRKQAENQLREKEAQLAHVSRLSTMGELVAGIAHEVNQPLYAIANFAAVAEKKLENCPDELGQTLQELNRLIAEQAVRAGEIIRRLRAFVGKTDGVRSTLDMNAVIRDAVAILTPMTHVADASIRLELSPSSIIVYADRVQLEQVVVNLVRNGLEAVTGRELRRITVRTALDEAMVQVSVEDTGIGVPEQEQDQLFDAFFTSKQDGLGMGLSISRTIVEAHDGRIWATPHRQGGLVVHFTLPHSPGESNAQAETQAECDAGVSRSTEASSANSSAKRLPR</sequence>
<dbReference type="CDD" id="cd00130">
    <property type="entry name" value="PAS"/>
    <property type="match status" value="2"/>
</dbReference>
<dbReference type="NCBIfam" id="TIGR00229">
    <property type="entry name" value="sensory_box"/>
    <property type="match status" value="2"/>
</dbReference>
<feature type="coiled-coil region" evidence="4">
    <location>
        <begin position="160"/>
        <end position="187"/>
    </location>
</feature>
<dbReference type="EC" id="2.7.13.3" evidence="2"/>
<dbReference type="PRINTS" id="PR00344">
    <property type="entry name" value="BCTRLSENSOR"/>
</dbReference>
<dbReference type="InterPro" id="IPR013656">
    <property type="entry name" value="PAS_4"/>
</dbReference>
<evidence type="ECO:0000259" key="8">
    <source>
        <dbReference type="PROSITE" id="PS50113"/>
    </source>
</evidence>
<proteinExistence type="predicted"/>
<dbReference type="SMART" id="SM00091">
    <property type="entry name" value="PAS"/>
    <property type="match status" value="2"/>
</dbReference>
<evidence type="ECO:0000256" key="3">
    <source>
        <dbReference type="ARBA" id="ARBA00022553"/>
    </source>
</evidence>
<dbReference type="Gene3D" id="3.30.450.20">
    <property type="entry name" value="PAS domain"/>
    <property type="match status" value="2"/>
</dbReference>
<dbReference type="Proteomes" id="UP000318081">
    <property type="component" value="Chromosome"/>
</dbReference>